<dbReference type="InterPro" id="IPR050245">
    <property type="entry name" value="PrsA_foldase"/>
</dbReference>
<accession>A0ABN6VU06</accession>
<dbReference type="InterPro" id="IPR000297">
    <property type="entry name" value="PPIase_PpiC"/>
</dbReference>
<dbReference type="InterPro" id="IPR046357">
    <property type="entry name" value="PPIase_dom_sf"/>
</dbReference>
<reference evidence="4 5" key="1">
    <citation type="submission" date="2022-12" db="EMBL/GenBank/DDBJ databases">
        <title>Polyphasic characterization of Geotalea uranireducens NIT-SL11 newly isolated from a complex of sewage sludge and microbially reduced graphene oxide.</title>
        <authorList>
            <person name="Xie L."/>
            <person name="Yoshida N."/>
            <person name="Meng L."/>
        </authorList>
    </citation>
    <scope>NUCLEOTIDE SEQUENCE [LARGE SCALE GENOMIC DNA]</scope>
    <source>
        <strain evidence="4 5">NIT-SL11</strain>
    </source>
</reference>
<dbReference type="GO" id="GO:0016853">
    <property type="term" value="F:isomerase activity"/>
    <property type="evidence" value="ECO:0007669"/>
    <property type="project" value="UniProtKB-KW"/>
</dbReference>
<feature type="chain" id="PRO_5045312959" evidence="2">
    <location>
        <begin position="27"/>
        <end position="336"/>
    </location>
</feature>
<dbReference type="InterPro" id="IPR027304">
    <property type="entry name" value="Trigger_fact/SurA_dom_sf"/>
</dbReference>
<sequence>MNCKKSFFSRLTTMAALFTLTGVVSAFGAEAPAAKPAEAVSPTTVVAKVDGIDITRGDVDRATKILLQQNRMTQPLDAETSKKVEEAALNQLIAKELLYQAGKKLEIKDIDKKVAERVAQGKARFPSTAEYEKMLKEVSMNDKDVETFTREELVIDNLLDKEVSSKITVTDAEAKKFYDDNLDKFKRGEMVRASHILIGVDKDATPEAKKQAKEKAEAILKKLKGGADFAALAKDDSTCPSKARGGDLGFFGRGQMVPEFEKAAFALKPGEISDVVETQFGYHIIKVTDKKAPETVKFDEVKERIDQYLKQQKVQQAIQQYIQELRGKAKVEILTP</sequence>
<dbReference type="Pfam" id="PF13616">
    <property type="entry name" value="Rotamase_3"/>
    <property type="match status" value="1"/>
</dbReference>
<proteinExistence type="predicted"/>
<dbReference type="Gene3D" id="3.10.50.40">
    <property type="match status" value="1"/>
</dbReference>
<dbReference type="InterPro" id="IPR023058">
    <property type="entry name" value="PPIase_PpiC_CS"/>
</dbReference>
<keyword evidence="1 4" id="KW-0413">Isomerase</keyword>
<evidence type="ECO:0000313" key="5">
    <source>
        <dbReference type="Proteomes" id="UP001317705"/>
    </source>
</evidence>
<feature type="domain" description="PpiC" evidence="3">
    <location>
        <begin position="188"/>
        <end position="289"/>
    </location>
</feature>
<keyword evidence="1" id="KW-0697">Rotamase</keyword>
<dbReference type="SUPFAM" id="SSF109998">
    <property type="entry name" value="Triger factor/SurA peptide-binding domain-like"/>
    <property type="match status" value="1"/>
</dbReference>
<dbReference type="Proteomes" id="UP001317705">
    <property type="component" value="Chromosome"/>
</dbReference>
<dbReference type="Gene3D" id="1.10.4030.10">
    <property type="entry name" value="Porin chaperone SurA, peptide-binding domain"/>
    <property type="match status" value="1"/>
</dbReference>
<dbReference type="EMBL" id="AP027151">
    <property type="protein sequence ID" value="BDV43823.1"/>
    <property type="molecule type" value="Genomic_DNA"/>
</dbReference>
<dbReference type="PANTHER" id="PTHR47245:SF2">
    <property type="entry name" value="PEPTIDYL-PROLYL CIS-TRANS ISOMERASE HP_0175-RELATED"/>
    <property type="match status" value="1"/>
</dbReference>
<keyword evidence="2" id="KW-0732">Signal</keyword>
<name>A0ABN6VU06_9BACT</name>
<evidence type="ECO:0000256" key="2">
    <source>
        <dbReference type="SAM" id="SignalP"/>
    </source>
</evidence>
<dbReference type="RefSeq" id="WP_281999944.1">
    <property type="nucleotide sequence ID" value="NZ_AP027151.1"/>
</dbReference>
<organism evidence="4 5">
    <name type="scientific">Geotalea uraniireducens</name>
    <dbReference type="NCBI Taxonomy" id="351604"/>
    <lineage>
        <taxon>Bacteria</taxon>
        <taxon>Pseudomonadati</taxon>
        <taxon>Thermodesulfobacteriota</taxon>
        <taxon>Desulfuromonadia</taxon>
        <taxon>Geobacterales</taxon>
        <taxon>Geobacteraceae</taxon>
        <taxon>Geotalea</taxon>
    </lineage>
</organism>
<evidence type="ECO:0000259" key="3">
    <source>
        <dbReference type="PROSITE" id="PS50198"/>
    </source>
</evidence>
<dbReference type="Pfam" id="PF13624">
    <property type="entry name" value="SurA_N_3"/>
    <property type="match status" value="1"/>
</dbReference>
<dbReference type="PANTHER" id="PTHR47245">
    <property type="entry name" value="PEPTIDYLPROLYL ISOMERASE"/>
    <property type="match status" value="1"/>
</dbReference>
<evidence type="ECO:0000313" key="4">
    <source>
        <dbReference type="EMBL" id="BDV43823.1"/>
    </source>
</evidence>
<protein>
    <submittedName>
        <fullName evidence="4">Peptidylprolyl isomerase</fullName>
    </submittedName>
</protein>
<gene>
    <name evidence="4" type="ORF">GURASL_27460</name>
</gene>
<evidence type="ECO:0000256" key="1">
    <source>
        <dbReference type="PROSITE-ProRule" id="PRU00278"/>
    </source>
</evidence>
<keyword evidence="5" id="KW-1185">Reference proteome</keyword>
<dbReference type="PROSITE" id="PS50198">
    <property type="entry name" value="PPIC_PPIASE_2"/>
    <property type="match status" value="1"/>
</dbReference>
<dbReference type="PROSITE" id="PS01096">
    <property type="entry name" value="PPIC_PPIASE_1"/>
    <property type="match status" value="1"/>
</dbReference>
<feature type="signal peptide" evidence="2">
    <location>
        <begin position="1"/>
        <end position="26"/>
    </location>
</feature>
<dbReference type="SUPFAM" id="SSF54534">
    <property type="entry name" value="FKBP-like"/>
    <property type="match status" value="1"/>
</dbReference>